<dbReference type="InterPro" id="IPR001054">
    <property type="entry name" value="A/G_cyclase"/>
</dbReference>
<dbReference type="Proteomes" id="UP000048926">
    <property type="component" value="Unassembled WGS sequence"/>
</dbReference>
<reference evidence="3" key="1">
    <citation type="submission" date="2015-07" db="EMBL/GenBank/DDBJ databases">
        <authorList>
            <person name="Rodrigo-Torres Lidia"/>
            <person name="Arahal R.David."/>
        </authorList>
    </citation>
    <scope>NUCLEOTIDE SEQUENCE [LARGE SCALE GENOMIC DNA]</scope>
    <source>
        <strain evidence="3">CECT 4801</strain>
    </source>
</reference>
<gene>
    <name evidence="2" type="primary">cyaB_1</name>
    <name evidence="2" type="ORF">LAL4801_00982</name>
</gene>
<dbReference type="Gene3D" id="3.40.50.10610">
    <property type="entry name" value="ABC-type transport auxiliary lipoprotein component"/>
    <property type="match status" value="1"/>
</dbReference>
<evidence type="ECO:0000313" key="3">
    <source>
        <dbReference type="Proteomes" id="UP000048926"/>
    </source>
</evidence>
<dbReference type="InterPro" id="IPR041215">
    <property type="entry name" value="FlgO_dom"/>
</dbReference>
<dbReference type="InterPro" id="IPR011990">
    <property type="entry name" value="TPR-like_helical_dom_sf"/>
</dbReference>
<organism evidence="2 3">
    <name type="scientific">Roseibium aggregatum</name>
    <dbReference type="NCBI Taxonomy" id="187304"/>
    <lineage>
        <taxon>Bacteria</taxon>
        <taxon>Pseudomonadati</taxon>
        <taxon>Pseudomonadota</taxon>
        <taxon>Alphaproteobacteria</taxon>
        <taxon>Hyphomicrobiales</taxon>
        <taxon>Stappiaceae</taxon>
        <taxon>Roseibium</taxon>
    </lineage>
</organism>
<dbReference type="PANTHER" id="PTHR43081">
    <property type="entry name" value="ADENYLATE CYCLASE, TERMINAL-DIFFERENTIATION SPECIFIC-RELATED"/>
    <property type="match status" value="1"/>
</dbReference>
<protein>
    <submittedName>
        <fullName evidence="2">Adenylate cyclase 2</fullName>
        <ecNumber evidence="2">4.6.1.1</ecNumber>
    </submittedName>
</protein>
<dbReference type="Pfam" id="PF17680">
    <property type="entry name" value="FlgO"/>
    <property type="match status" value="1"/>
</dbReference>
<dbReference type="SUPFAM" id="SSF55073">
    <property type="entry name" value="Nucleotide cyclase"/>
    <property type="match status" value="1"/>
</dbReference>
<evidence type="ECO:0000259" key="1">
    <source>
        <dbReference type="PROSITE" id="PS50125"/>
    </source>
</evidence>
<proteinExistence type="predicted"/>
<dbReference type="SMART" id="SM00044">
    <property type="entry name" value="CYCc"/>
    <property type="match status" value="1"/>
</dbReference>
<dbReference type="STRING" id="187304.B0E33_25235"/>
<dbReference type="OrthoDB" id="9807521at2"/>
<dbReference type="PANTHER" id="PTHR43081:SF19">
    <property type="entry name" value="PH-SENSITIVE ADENYLATE CYCLASE RV1264"/>
    <property type="match status" value="1"/>
</dbReference>
<dbReference type="CDD" id="cd07302">
    <property type="entry name" value="CHD"/>
    <property type="match status" value="1"/>
</dbReference>
<dbReference type="EMBL" id="CXST01000001">
    <property type="protein sequence ID" value="CTQ42551.1"/>
    <property type="molecule type" value="Genomic_DNA"/>
</dbReference>
<evidence type="ECO:0000313" key="2">
    <source>
        <dbReference type="EMBL" id="CTQ42551.1"/>
    </source>
</evidence>
<feature type="domain" description="Guanylate cyclase" evidence="1">
    <location>
        <begin position="23"/>
        <end position="139"/>
    </location>
</feature>
<dbReference type="GO" id="GO:0035556">
    <property type="term" value="P:intracellular signal transduction"/>
    <property type="evidence" value="ECO:0007669"/>
    <property type="project" value="InterPro"/>
</dbReference>
<keyword evidence="2" id="KW-0456">Lyase</keyword>
<dbReference type="PROSITE" id="PS50125">
    <property type="entry name" value="GUANYLATE_CYCLASE_2"/>
    <property type="match status" value="1"/>
</dbReference>
<dbReference type="GO" id="GO:0004016">
    <property type="term" value="F:adenylate cyclase activity"/>
    <property type="evidence" value="ECO:0007669"/>
    <property type="project" value="UniProtKB-EC"/>
</dbReference>
<dbReference type="Gene3D" id="3.30.70.1230">
    <property type="entry name" value="Nucleotide cyclase"/>
    <property type="match status" value="1"/>
</dbReference>
<name>A0A0M6XXH7_9HYPH</name>
<dbReference type="GO" id="GO:0006171">
    <property type="term" value="P:cAMP biosynthetic process"/>
    <property type="evidence" value="ECO:0007669"/>
    <property type="project" value="TreeGrafter"/>
</dbReference>
<keyword evidence="3" id="KW-1185">Reference proteome</keyword>
<accession>A0A0M6XXH7</accession>
<dbReference type="AlphaFoldDB" id="A0A0M6XXH7"/>
<dbReference type="SUPFAM" id="SSF48452">
    <property type="entry name" value="TPR-like"/>
    <property type="match status" value="1"/>
</dbReference>
<dbReference type="EC" id="4.6.1.1" evidence="2"/>
<dbReference type="InterPro" id="IPR029787">
    <property type="entry name" value="Nucleotide_cyclase"/>
</dbReference>
<dbReference type="InterPro" id="IPR050697">
    <property type="entry name" value="Adenylyl/Guanylyl_Cyclase_3/4"/>
</dbReference>
<dbReference type="Pfam" id="PF00211">
    <property type="entry name" value="Guanylate_cyc"/>
    <property type="match status" value="1"/>
</dbReference>
<dbReference type="RefSeq" id="WP_055654573.1">
    <property type="nucleotide sequence ID" value="NZ_CXST01000001.1"/>
</dbReference>
<sequence length="599" mass="66584">MQAAAEYRKPVRLFEKWENRQKVILFADVVGSARLFTTADNASIGAWLSFVAYLKDDLLPEHDGRLVKSLGDGILAEIEHATSAVRFAMRLTTKLAKINEQLPAVNRLQVRIGIDTGDVLTTGDDDIYGSHVNIAARLMSLARPGEIVASAEVRDALASELDAEFEDLGDCHLKNVAETVRAFRVHPVGTHPSIFPLQQFEDLFPTVAVIPFTPRSRSRDNYVLGEVLAEELIVALSRSSELNVISRLSTTGFRMRNISLAKISETLQADFVLSGTYSGDANHVILDAELADAKTGRVIWSDRLSEEVPTLLSDSSVMYQFAKDCHAAIFRSEVQQALSCPMQTLDAYSLLMSAIGLIYRLSRHHFEYAAELLDELIHRSSRQPAMALAWKAKWHVLAVQQGWTDSPEREKFLALSCTQTALDHDPTNVTALVSEGFALTNLAHKLEEAEQRYNMALEYNPNYAMGRLLRGTLFAFKGAGEEAVKDTELALRLSPIDPYRYFFLSLAASACVTAEKYDRALEFANQSLRSNRAHTSTLRAKAVAEMRLGHTELAAQTISELRERQPDLTVSRWLKNSPSAQFQVGKDFAETLRQAGLPP</sequence>
<dbReference type="Gene3D" id="1.25.40.10">
    <property type="entry name" value="Tetratricopeptide repeat domain"/>
    <property type="match status" value="1"/>
</dbReference>